<feature type="non-terminal residue" evidence="1">
    <location>
        <position position="291"/>
    </location>
</feature>
<gene>
    <name evidence="1" type="ORF">H2198_005046</name>
</gene>
<proteinExistence type="predicted"/>
<dbReference type="Proteomes" id="UP001172386">
    <property type="component" value="Unassembled WGS sequence"/>
</dbReference>
<comment type="caution">
    <text evidence="1">The sequence shown here is derived from an EMBL/GenBank/DDBJ whole genome shotgun (WGS) entry which is preliminary data.</text>
</comment>
<keyword evidence="2" id="KW-1185">Reference proteome</keyword>
<protein>
    <submittedName>
        <fullName evidence="1">Uncharacterized protein</fullName>
    </submittedName>
</protein>
<accession>A0ACC3A6V9</accession>
<evidence type="ECO:0000313" key="1">
    <source>
        <dbReference type="EMBL" id="KAJ9656363.1"/>
    </source>
</evidence>
<name>A0ACC3A6V9_9EURO</name>
<organism evidence="1 2">
    <name type="scientific">Neophaeococcomyces mojaviensis</name>
    <dbReference type="NCBI Taxonomy" id="3383035"/>
    <lineage>
        <taxon>Eukaryota</taxon>
        <taxon>Fungi</taxon>
        <taxon>Dikarya</taxon>
        <taxon>Ascomycota</taxon>
        <taxon>Pezizomycotina</taxon>
        <taxon>Eurotiomycetes</taxon>
        <taxon>Chaetothyriomycetidae</taxon>
        <taxon>Chaetothyriales</taxon>
        <taxon>Chaetothyriales incertae sedis</taxon>
        <taxon>Neophaeococcomyces</taxon>
    </lineage>
</organism>
<dbReference type="EMBL" id="JAPDRQ010000079">
    <property type="protein sequence ID" value="KAJ9656363.1"/>
    <property type="molecule type" value="Genomic_DNA"/>
</dbReference>
<evidence type="ECO:0000313" key="2">
    <source>
        <dbReference type="Proteomes" id="UP001172386"/>
    </source>
</evidence>
<reference evidence="1" key="1">
    <citation type="submission" date="2022-10" db="EMBL/GenBank/DDBJ databases">
        <title>Culturing micro-colonial fungi from biological soil crusts in the Mojave desert and describing Neophaeococcomyces mojavensis, and introducing the new genera and species Taxawa tesnikishii.</title>
        <authorList>
            <person name="Kurbessoian T."/>
            <person name="Stajich J.E."/>
        </authorList>
    </citation>
    <scope>NUCLEOTIDE SEQUENCE</scope>
    <source>
        <strain evidence="1">JES_112</strain>
    </source>
</reference>
<sequence>MHVLAASILTLSEVVGAGPSGLILSLQLARAGVKCTLLDSGHAVDERPRAAHYMPCAVQEMRRAGVLDDVRAQGLIPGDICWRKLDHSIVVKMLDSSQVNNPDALTVLPLGDLGKILVKHCEKYPNIEVLWDHDVDNFEQNASSVTVVGNKPGGLRFALKGDYLCGTDGGNSMIRKLLFGNQFAGKTWDTQIIATNVYYPMDKMGLGETNFIMHPEHYFMAAKITRDGLWRVSYGEPADMSLEEVLKRQPLKYEIMLPGKPKPDQYKMTNINPYRIHQRCAEKFRVGRVCL</sequence>